<comment type="similarity">
    <text evidence="1">Belongs to the LovG family.</text>
</comment>
<dbReference type="GO" id="GO:0005634">
    <property type="term" value="C:nucleus"/>
    <property type="evidence" value="ECO:0007669"/>
    <property type="project" value="TreeGrafter"/>
</dbReference>
<dbReference type="AlphaFoldDB" id="A0A6A7AU19"/>
<dbReference type="InterPro" id="IPR029058">
    <property type="entry name" value="AB_hydrolase_fold"/>
</dbReference>
<dbReference type="InterPro" id="IPR050593">
    <property type="entry name" value="LovG"/>
</dbReference>
<dbReference type="SUPFAM" id="SSF53474">
    <property type="entry name" value="alpha/beta-Hydrolases"/>
    <property type="match status" value="1"/>
</dbReference>
<proteinExistence type="inferred from homology"/>
<accession>A0A6A7AU19</accession>
<dbReference type="InterPro" id="IPR005645">
    <property type="entry name" value="FSH-like_dom"/>
</dbReference>
<dbReference type="OrthoDB" id="414698at2759"/>
<dbReference type="Proteomes" id="UP000799423">
    <property type="component" value="Unassembled WGS sequence"/>
</dbReference>
<dbReference type="EMBL" id="MU006341">
    <property type="protein sequence ID" value="KAF2845867.1"/>
    <property type="molecule type" value="Genomic_DNA"/>
</dbReference>
<dbReference type="Gene3D" id="3.40.50.1820">
    <property type="entry name" value="alpha/beta hydrolase"/>
    <property type="match status" value="1"/>
</dbReference>
<keyword evidence="5" id="KW-1185">Reference proteome</keyword>
<dbReference type="PANTHER" id="PTHR48070">
    <property type="entry name" value="ESTERASE OVCA2"/>
    <property type="match status" value="1"/>
</dbReference>
<name>A0A6A7AU19_9PLEO</name>
<reference evidence="4" key="1">
    <citation type="submission" date="2020-01" db="EMBL/GenBank/DDBJ databases">
        <authorList>
            <consortium name="DOE Joint Genome Institute"/>
            <person name="Haridas S."/>
            <person name="Albert R."/>
            <person name="Binder M."/>
            <person name="Bloem J."/>
            <person name="Labutti K."/>
            <person name="Salamov A."/>
            <person name="Andreopoulos B."/>
            <person name="Baker S.E."/>
            <person name="Barry K."/>
            <person name="Bills G."/>
            <person name="Bluhm B.H."/>
            <person name="Cannon C."/>
            <person name="Castanera R."/>
            <person name="Culley D.E."/>
            <person name="Daum C."/>
            <person name="Ezra D."/>
            <person name="Gonzalez J.B."/>
            <person name="Henrissat B."/>
            <person name="Kuo A."/>
            <person name="Liang C."/>
            <person name="Lipzen A."/>
            <person name="Lutzoni F."/>
            <person name="Magnuson J."/>
            <person name="Mondo S."/>
            <person name="Nolan M."/>
            <person name="Ohm R."/>
            <person name="Pangilinan J."/>
            <person name="Park H.-J."/>
            <person name="Ramirez L."/>
            <person name="Alfaro M."/>
            <person name="Sun H."/>
            <person name="Tritt A."/>
            <person name="Yoshinaga Y."/>
            <person name="Zwiers L.-H."/>
            <person name="Turgeon B.G."/>
            <person name="Goodwin S.B."/>
            <person name="Spatafora J.W."/>
            <person name="Crous P.W."/>
            <person name="Grigoriev I.V."/>
        </authorList>
    </citation>
    <scope>NUCLEOTIDE SEQUENCE</scope>
    <source>
        <strain evidence="4">IPT5</strain>
    </source>
</reference>
<sequence>MATQPSLAGSAAKPTILAFHGSGSNATVHTVQLARLMRFIKSYFNVESLQAPFPSPAGPGILPFFEGCDPFYRWLPPTEKITLEAMHTGNSTHILAPEVESLIASTIQRIQSTTGSKVVGLIGFSQGTKVVAGLLRGLEIRRAMLAAGEEEVRKTGSWLDDILFGVSICGSYPPPLIPASVLAALDKVSSSSSSSSATGSWTQEEKRRLLEKKIEIPTFHVQGTNDEWKWAGDGLIEGHYEVEEGKSVKVEWEMGHHYPVLPEESERVGGWMVEVLNKAEGEGEAR</sequence>
<evidence type="ECO:0000313" key="5">
    <source>
        <dbReference type="Proteomes" id="UP000799423"/>
    </source>
</evidence>
<dbReference type="GO" id="GO:0016787">
    <property type="term" value="F:hydrolase activity"/>
    <property type="evidence" value="ECO:0007669"/>
    <property type="project" value="UniProtKB-KW"/>
</dbReference>
<evidence type="ECO:0000313" key="4">
    <source>
        <dbReference type="EMBL" id="KAF2845867.1"/>
    </source>
</evidence>
<dbReference type="Pfam" id="PF03959">
    <property type="entry name" value="FSH1"/>
    <property type="match status" value="1"/>
</dbReference>
<evidence type="ECO:0000256" key="1">
    <source>
        <dbReference type="ARBA" id="ARBA00005863"/>
    </source>
</evidence>
<dbReference type="GO" id="GO:0044550">
    <property type="term" value="P:secondary metabolite biosynthetic process"/>
    <property type="evidence" value="ECO:0007669"/>
    <property type="project" value="TreeGrafter"/>
</dbReference>
<gene>
    <name evidence="4" type="ORF">T440DRAFT_459541</name>
</gene>
<dbReference type="PANTHER" id="PTHR48070:SF3">
    <property type="entry name" value="ESTERASE DBAE-RELATED"/>
    <property type="match status" value="1"/>
</dbReference>
<organism evidence="4 5">
    <name type="scientific">Plenodomus tracheiphilus IPT5</name>
    <dbReference type="NCBI Taxonomy" id="1408161"/>
    <lineage>
        <taxon>Eukaryota</taxon>
        <taxon>Fungi</taxon>
        <taxon>Dikarya</taxon>
        <taxon>Ascomycota</taxon>
        <taxon>Pezizomycotina</taxon>
        <taxon>Dothideomycetes</taxon>
        <taxon>Pleosporomycetidae</taxon>
        <taxon>Pleosporales</taxon>
        <taxon>Pleosporineae</taxon>
        <taxon>Leptosphaeriaceae</taxon>
        <taxon>Plenodomus</taxon>
    </lineage>
</organism>
<evidence type="ECO:0000256" key="2">
    <source>
        <dbReference type="ARBA" id="ARBA00022801"/>
    </source>
</evidence>
<keyword evidence="2" id="KW-0378">Hydrolase</keyword>
<dbReference type="GO" id="GO:0005737">
    <property type="term" value="C:cytoplasm"/>
    <property type="evidence" value="ECO:0007669"/>
    <property type="project" value="TreeGrafter"/>
</dbReference>
<feature type="domain" description="Serine hydrolase" evidence="3">
    <location>
        <begin position="12"/>
        <end position="260"/>
    </location>
</feature>
<protein>
    <recommendedName>
        <fullName evidence="3">Serine hydrolase domain-containing protein</fullName>
    </recommendedName>
</protein>
<evidence type="ECO:0000259" key="3">
    <source>
        <dbReference type="Pfam" id="PF03959"/>
    </source>
</evidence>